<reference evidence="5" key="2">
    <citation type="submission" date="2022-10" db="EMBL/GenBank/DDBJ databases">
        <authorList>
            <consortium name="ENA_rothamsted_submissions"/>
            <consortium name="culmorum"/>
            <person name="King R."/>
        </authorList>
    </citation>
    <scope>NUCLEOTIDE SEQUENCE</scope>
</reference>
<dbReference type="GO" id="GO:0005777">
    <property type="term" value="C:peroxisome"/>
    <property type="evidence" value="ECO:0007669"/>
    <property type="project" value="UniProtKB-SubCell"/>
</dbReference>
<dbReference type="EMBL" id="OU895879">
    <property type="protein sequence ID" value="CAG9809297.1"/>
    <property type="molecule type" value="Genomic_DNA"/>
</dbReference>
<accession>A0A9N9S4V3</accession>
<dbReference type="Pfam" id="PF00501">
    <property type="entry name" value="AMP-binding"/>
    <property type="match status" value="1"/>
</dbReference>
<dbReference type="InterPro" id="IPR042099">
    <property type="entry name" value="ANL_N_sf"/>
</dbReference>
<dbReference type="FunFam" id="3.40.50.12780:FF:000025">
    <property type="entry name" value="luciferin 4-monooxygenase"/>
    <property type="match status" value="1"/>
</dbReference>
<proteinExistence type="predicted"/>
<sequence>MGTFNPNSKIWTNTVNSYSYPLDLFYGEKLLCALDETPDRVLQINHEEGTSHTCEEIKIASIRVAQNLQRLGIETDNVIGFICRNSSTVISLVLGCVLIGAPVNPVHITFSKSKIQEIFEQTKPVLVFCDFDVLEITRNALKEINSNAMIYTLLKKVQAVPFINELLIPTGSEYHYKATKFDRQSSEKLMAIMCTSDPNGKLKGVCISHTAILTYAEMKCRSMKEFRSLNFSSIHACVGIIGIFLSPFRPGETRISTNQTFTPKLCAELIEKYRVSVVAMPPIYLNALINSSYPQSGDFSSIVLFSCTGAVVTENLRDKFKKTFPNKPLLISYGTTEVFIAAMFPGENNNGLKVGRTFTNIQLKIVDEEGSALDLGEVGEILVKPEFKFQGYYNSPESTEEVVDRDGFIKTGDIGFLDHDGYVNILDKNKNIFKYKENLITPSEIENIIEAIEGVESVCVIGIRDSKVTNLTAAVVVKKANFEGLNEHDILSTVAERLPHTKHLYGGVYFVEEMPIGINGRILRTIVQEIATDKYRHRLSL</sequence>
<dbReference type="OrthoDB" id="10253869at2759"/>
<dbReference type="InterPro" id="IPR045851">
    <property type="entry name" value="AMP-bd_C_sf"/>
</dbReference>
<evidence type="ECO:0000313" key="6">
    <source>
        <dbReference type="Proteomes" id="UP001153620"/>
    </source>
</evidence>
<dbReference type="GO" id="GO:0046949">
    <property type="term" value="P:fatty-acyl-CoA biosynthetic process"/>
    <property type="evidence" value="ECO:0007669"/>
    <property type="project" value="TreeGrafter"/>
</dbReference>
<reference evidence="5" key="1">
    <citation type="submission" date="2022-01" db="EMBL/GenBank/DDBJ databases">
        <authorList>
            <person name="King R."/>
        </authorList>
    </citation>
    <scope>NUCLEOTIDE SEQUENCE</scope>
</reference>
<dbReference type="PANTHER" id="PTHR24096">
    <property type="entry name" value="LONG-CHAIN-FATTY-ACID--COA LIGASE"/>
    <property type="match status" value="1"/>
</dbReference>
<evidence type="ECO:0000313" key="5">
    <source>
        <dbReference type="EMBL" id="CAG9809297.1"/>
    </source>
</evidence>
<dbReference type="PANTHER" id="PTHR24096:SF353">
    <property type="entry name" value="GH16244P-RELATED"/>
    <property type="match status" value="1"/>
</dbReference>
<evidence type="ECO:0000259" key="4">
    <source>
        <dbReference type="Pfam" id="PF13193"/>
    </source>
</evidence>
<keyword evidence="6" id="KW-1185">Reference proteome</keyword>
<comment type="subcellular location">
    <subcellularLocation>
        <location evidence="1">Peroxisome</location>
    </subcellularLocation>
</comment>
<evidence type="ECO:0000259" key="3">
    <source>
        <dbReference type="Pfam" id="PF00501"/>
    </source>
</evidence>
<evidence type="ECO:0000256" key="2">
    <source>
        <dbReference type="ARBA" id="ARBA00023140"/>
    </source>
</evidence>
<feature type="domain" description="AMP-binding enzyme C-terminal" evidence="4">
    <location>
        <begin position="444"/>
        <end position="520"/>
    </location>
</feature>
<dbReference type="Proteomes" id="UP001153620">
    <property type="component" value="Chromosome 3"/>
</dbReference>
<dbReference type="GO" id="GO:0004467">
    <property type="term" value="F:long-chain fatty acid-CoA ligase activity"/>
    <property type="evidence" value="ECO:0007669"/>
    <property type="project" value="TreeGrafter"/>
</dbReference>
<dbReference type="AlphaFoldDB" id="A0A9N9S4V3"/>
<dbReference type="Gene3D" id="3.30.300.30">
    <property type="match status" value="1"/>
</dbReference>
<feature type="domain" description="AMP-dependent synthetase/ligase" evidence="3">
    <location>
        <begin position="35"/>
        <end position="393"/>
    </location>
</feature>
<keyword evidence="2" id="KW-0576">Peroxisome</keyword>
<dbReference type="Pfam" id="PF13193">
    <property type="entry name" value="AMP-binding_C"/>
    <property type="match status" value="1"/>
</dbReference>
<organism evidence="5 6">
    <name type="scientific">Chironomus riparius</name>
    <dbReference type="NCBI Taxonomy" id="315576"/>
    <lineage>
        <taxon>Eukaryota</taxon>
        <taxon>Metazoa</taxon>
        <taxon>Ecdysozoa</taxon>
        <taxon>Arthropoda</taxon>
        <taxon>Hexapoda</taxon>
        <taxon>Insecta</taxon>
        <taxon>Pterygota</taxon>
        <taxon>Neoptera</taxon>
        <taxon>Endopterygota</taxon>
        <taxon>Diptera</taxon>
        <taxon>Nematocera</taxon>
        <taxon>Chironomoidea</taxon>
        <taxon>Chironomidae</taxon>
        <taxon>Chironominae</taxon>
        <taxon>Chironomus</taxon>
    </lineage>
</organism>
<protein>
    <submittedName>
        <fullName evidence="5">Uncharacterized protein</fullName>
    </submittedName>
</protein>
<name>A0A9N9S4V3_9DIPT</name>
<dbReference type="InterPro" id="IPR000873">
    <property type="entry name" value="AMP-dep_synth/lig_dom"/>
</dbReference>
<dbReference type="InterPro" id="IPR025110">
    <property type="entry name" value="AMP-bd_C"/>
</dbReference>
<gene>
    <name evidence="5" type="ORF">CHIRRI_LOCUS12124</name>
</gene>
<dbReference type="Gene3D" id="3.40.50.12780">
    <property type="entry name" value="N-terminal domain of ligase-like"/>
    <property type="match status" value="1"/>
</dbReference>
<dbReference type="SUPFAM" id="SSF56801">
    <property type="entry name" value="Acetyl-CoA synthetase-like"/>
    <property type="match status" value="1"/>
</dbReference>
<evidence type="ECO:0000256" key="1">
    <source>
        <dbReference type="ARBA" id="ARBA00004275"/>
    </source>
</evidence>